<feature type="domain" description="Serine aminopeptidase S33" evidence="1">
    <location>
        <begin position="40"/>
        <end position="304"/>
    </location>
</feature>
<evidence type="ECO:0000259" key="1">
    <source>
        <dbReference type="Pfam" id="PF12146"/>
    </source>
</evidence>
<dbReference type="Gene3D" id="3.40.50.1820">
    <property type="entry name" value="alpha/beta hydrolase"/>
    <property type="match status" value="1"/>
</dbReference>
<evidence type="ECO:0000313" key="3">
    <source>
        <dbReference type="Proteomes" id="UP000444960"/>
    </source>
</evidence>
<gene>
    <name evidence="2" type="ORF">nbrc107696_12920</name>
</gene>
<sequence length="323" mass="34992">MPIGLVRVTNVHPMALHEITFTSHNDRDTIHGWIYQPVRPARGVVHLIHGLGEHSRRYLHLITVLLDAGFVVAADDHAGHGKTAAESGIWADSGDDGAETAVADEQILRSRVRNLYPDLPYIVFGHSWGSMIARPLAARLGDDLAGLILCGIAAQIPGADAFDRTKIAAEPDRAAPADLTYVGTLFDGFVSRYGDGAGPTDWVARSPEVVADHAVDPLNNVGAPMSVRFLQGFVELYDRANSDEWYTSIRPDLPVLILAGDQDPVTNYGEGAYHVANTLVATGHPNVRARVYSGFRHEVHNEPEIRDDVEAEVVAFAEGVCGE</sequence>
<accession>A0A7I9V616</accession>
<dbReference type="InterPro" id="IPR022742">
    <property type="entry name" value="Hydrolase_4"/>
</dbReference>
<dbReference type="Pfam" id="PF12146">
    <property type="entry name" value="Hydrolase_4"/>
    <property type="match status" value="1"/>
</dbReference>
<dbReference type="InterPro" id="IPR051044">
    <property type="entry name" value="MAG_DAG_Lipase"/>
</dbReference>
<keyword evidence="3" id="KW-1185">Reference proteome</keyword>
<dbReference type="EMBL" id="BJOV01000003">
    <property type="protein sequence ID" value="GEE00846.1"/>
    <property type="molecule type" value="Genomic_DNA"/>
</dbReference>
<evidence type="ECO:0000313" key="2">
    <source>
        <dbReference type="EMBL" id="GEE00846.1"/>
    </source>
</evidence>
<dbReference type="Proteomes" id="UP000444960">
    <property type="component" value="Unassembled WGS sequence"/>
</dbReference>
<reference evidence="3" key="1">
    <citation type="submission" date="2019-06" db="EMBL/GenBank/DDBJ databases">
        <title>Gordonia isolated from sludge of a wastewater treatment plant.</title>
        <authorList>
            <person name="Tamura T."/>
            <person name="Aoyama K."/>
            <person name="Kang Y."/>
            <person name="Saito S."/>
            <person name="Akiyama N."/>
            <person name="Yazawa K."/>
            <person name="Gonoi T."/>
            <person name="Mikami Y."/>
        </authorList>
    </citation>
    <scope>NUCLEOTIDE SEQUENCE [LARGE SCALE GENOMIC DNA]</scope>
    <source>
        <strain evidence="3">NBRC 107696</strain>
    </source>
</reference>
<protein>
    <recommendedName>
        <fullName evidence="1">Serine aminopeptidase S33 domain-containing protein</fullName>
    </recommendedName>
</protein>
<comment type="caution">
    <text evidence="2">The sequence shown here is derived from an EMBL/GenBank/DDBJ whole genome shotgun (WGS) entry which is preliminary data.</text>
</comment>
<dbReference type="AlphaFoldDB" id="A0A7I9V616"/>
<organism evidence="2 3">
    <name type="scientific">Gordonia spumicola</name>
    <dbReference type="NCBI Taxonomy" id="589161"/>
    <lineage>
        <taxon>Bacteria</taxon>
        <taxon>Bacillati</taxon>
        <taxon>Actinomycetota</taxon>
        <taxon>Actinomycetes</taxon>
        <taxon>Mycobacteriales</taxon>
        <taxon>Gordoniaceae</taxon>
        <taxon>Gordonia</taxon>
    </lineage>
</organism>
<dbReference type="InterPro" id="IPR029058">
    <property type="entry name" value="AB_hydrolase_fold"/>
</dbReference>
<proteinExistence type="predicted"/>
<dbReference type="SUPFAM" id="SSF53474">
    <property type="entry name" value="alpha/beta-Hydrolases"/>
    <property type="match status" value="1"/>
</dbReference>
<dbReference type="PANTHER" id="PTHR11614">
    <property type="entry name" value="PHOSPHOLIPASE-RELATED"/>
    <property type="match status" value="1"/>
</dbReference>
<name>A0A7I9V616_9ACTN</name>